<proteinExistence type="predicted"/>
<name>A0A5K1J5F3_9ACTN</name>
<gene>
    <name evidence="2" type="ORF">LMKDKBCB_01948</name>
</gene>
<dbReference type="AlphaFoldDB" id="A0A5K1J5F3"/>
<dbReference type="InterPro" id="IPR056906">
    <property type="entry name" value="ORF2/G2P_dom"/>
</dbReference>
<dbReference type="RefSeq" id="WP_156063674.1">
    <property type="nucleotide sequence ID" value="NZ_CABWIH010000039.1"/>
</dbReference>
<dbReference type="Proteomes" id="UP000330807">
    <property type="component" value="Unassembled WGS sequence"/>
</dbReference>
<evidence type="ECO:0000313" key="3">
    <source>
        <dbReference type="Proteomes" id="UP000330807"/>
    </source>
</evidence>
<evidence type="ECO:0000313" key="2">
    <source>
        <dbReference type="EMBL" id="VWL98257.1"/>
    </source>
</evidence>
<organism evidence="2 3">
    <name type="scientific">Collinsella aerofaciens</name>
    <dbReference type="NCBI Taxonomy" id="74426"/>
    <lineage>
        <taxon>Bacteria</taxon>
        <taxon>Bacillati</taxon>
        <taxon>Actinomycetota</taxon>
        <taxon>Coriobacteriia</taxon>
        <taxon>Coriobacteriales</taxon>
        <taxon>Coriobacteriaceae</taxon>
        <taxon>Collinsella</taxon>
    </lineage>
</organism>
<sequence length="270" mass="32036">MALEWVKTIETATTIEVWEYSAPAGRMYPETRRDDDFEDCERERKRSTAAYYDAAKRRQRHYKGVRWEIARLIDCNFDDATKFLTLTFAENVTDIKYCNREFSKFVRRLNRRVYKSDAMQVRYLAVWEAQKRGAIHYHVVLFGFPYVKLADLREIWGHGFVKINRVDVDQRQNVGRYISKYFSKDVDEGSYKQKKFFRSQNLIQPIEERFTTLEPLSFDGFDVTFSKEYEQQVPNYSDKGGYAPRTVRYTKICKKLGKECVGNGSLRDGR</sequence>
<evidence type="ECO:0000259" key="1">
    <source>
        <dbReference type="Pfam" id="PF23343"/>
    </source>
</evidence>
<dbReference type="Pfam" id="PF23343">
    <property type="entry name" value="REP_ORF2-G2P"/>
    <property type="match status" value="1"/>
</dbReference>
<accession>A0A5K1J5F3</accession>
<protein>
    <recommendedName>
        <fullName evidence="1">Replication-associated protein ORF2/G2P domain-containing protein</fullName>
    </recommendedName>
</protein>
<feature type="domain" description="Replication-associated protein ORF2/G2P" evidence="1">
    <location>
        <begin position="82"/>
        <end position="185"/>
    </location>
</feature>
<reference evidence="2 3" key="1">
    <citation type="submission" date="2019-10" db="EMBL/GenBank/DDBJ databases">
        <authorList>
            <person name="Wolf R A."/>
        </authorList>
    </citation>
    <scope>NUCLEOTIDE SEQUENCE [LARGE SCALE GENOMIC DNA]</scope>
    <source>
        <strain evidence="2">Collinsella_aerofaciens_AK_138A</strain>
    </source>
</reference>
<dbReference type="EMBL" id="CABWIH010000039">
    <property type="protein sequence ID" value="VWL98257.1"/>
    <property type="molecule type" value="Genomic_DNA"/>
</dbReference>